<dbReference type="PATRIC" id="fig|768671.3.peg.498"/>
<gene>
    <name evidence="2" type="ORF">ThimaDRAFT_0448</name>
</gene>
<dbReference type="Gene3D" id="3.40.50.150">
    <property type="entry name" value="Vaccinia Virus protein VP39"/>
    <property type="match status" value="1"/>
</dbReference>
<dbReference type="OrthoDB" id="9814604at2"/>
<proteinExistence type="predicted"/>
<dbReference type="InterPro" id="IPR006342">
    <property type="entry name" value="FkbM_mtfrase"/>
</dbReference>
<evidence type="ECO:0000313" key="3">
    <source>
        <dbReference type="Proteomes" id="UP000005459"/>
    </source>
</evidence>
<keyword evidence="2" id="KW-0808">Transferase</keyword>
<reference evidence="2 3" key="1">
    <citation type="submission" date="2011-06" db="EMBL/GenBank/DDBJ databases">
        <title>The draft genome of Thiocapsa marina 5811.</title>
        <authorList>
            <consortium name="US DOE Joint Genome Institute (JGI-PGF)"/>
            <person name="Lucas S."/>
            <person name="Han J."/>
            <person name="Cheng J.-F."/>
            <person name="Goodwin L."/>
            <person name="Pitluck S."/>
            <person name="Peters L."/>
            <person name="Land M.L."/>
            <person name="Hauser L."/>
            <person name="Vogl K."/>
            <person name="Liu Z."/>
            <person name="Imhoff J."/>
            <person name="Thiel V."/>
            <person name="Frigaard N.-U."/>
            <person name="Bryant D."/>
            <person name="Woyke T.J."/>
        </authorList>
    </citation>
    <scope>NUCLEOTIDE SEQUENCE [LARGE SCALE GENOMIC DNA]</scope>
    <source>
        <strain evidence="2 3">5811</strain>
    </source>
</reference>
<dbReference type="PANTHER" id="PTHR34203">
    <property type="entry name" value="METHYLTRANSFERASE, FKBM FAMILY PROTEIN"/>
    <property type="match status" value="1"/>
</dbReference>
<dbReference type="InterPro" id="IPR029063">
    <property type="entry name" value="SAM-dependent_MTases_sf"/>
</dbReference>
<sequence length="296" mass="31985">MSLLSSLSFIVRHPLNRGHPGATLIRWLRWQLGSRILPGPVVLPFVNDVRLIASPGMTGATGNIYCGLHELEDMALVLHALRPGDLFVDIGANVGSYSMLGGATGAHCLSIEPIPSTFSWLTQNIAINAFGDRVRALNLGLGREDGRLRFTGGLDTVNHVLAEGEAAENLMEVPVRTLDSVLDGQSPVLIKMDVEGFETEVLAGAERTLADPGLLAIIMELNGSGSRYGFDEDALHRDVLARGFATYRYRPFERVLEPLNGARSGGGNTLYVRDAARLAERVRCAPRFRLGTGGEI</sequence>
<dbReference type="Pfam" id="PF05050">
    <property type="entry name" value="Methyltransf_21"/>
    <property type="match status" value="1"/>
</dbReference>
<dbReference type="AlphaFoldDB" id="F9U697"/>
<dbReference type="STRING" id="768671.ThimaDRAFT_0448"/>
<dbReference type="Proteomes" id="UP000005459">
    <property type="component" value="Unassembled WGS sequence"/>
</dbReference>
<organism evidence="2 3">
    <name type="scientific">Thiocapsa marina 5811</name>
    <dbReference type="NCBI Taxonomy" id="768671"/>
    <lineage>
        <taxon>Bacteria</taxon>
        <taxon>Pseudomonadati</taxon>
        <taxon>Pseudomonadota</taxon>
        <taxon>Gammaproteobacteria</taxon>
        <taxon>Chromatiales</taxon>
        <taxon>Chromatiaceae</taxon>
        <taxon>Thiocapsa</taxon>
    </lineage>
</organism>
<name>F9U697_9GAMM</name>
<evidence type="ECO:0000259" key="1">
    <source>
        <dbReference type="Pfam" id="PF05050"/>
    </source>
</evidence>
<dbReference type="eggNOG" id="COG2520">
    <property type="taxonomic scope" value="Bacteria"/>
</dbReference>
<protein>
    <submittedName>
        <fullName evidence="2">Methyltransferase FkbM family</fullName>
    </submittedName>
</protein>
<dbReference type="PANTHER" id="PTHR34203:SF15">
    <property type="entry name" value="SLL1173 PROTEIN"/>
    <property type="match status" value="1"/>
</dbReference>
<dbReference type="InterPro" id="IPR052514">
    <property type="entry name" value="SAM-dependent_MTase"/>
</dbReference>
<keyword evidence="3" id="KW-1185">Reference proteome</keyword>
<keyword evidence="2" id="KW-0489">Methyltransferase</keyword>
<dbReference type="GO" id="GO:0032259">
    <property type="term" value="P:methylation"/>
    <property type="evidence" value="ECO:0007669"/>
    <property type="project" value="UniProtKB-KW"/>
</dbReference>
<dbReference type="NCBIfam" id="TIGR01444">
    <property type="entry name" value="fkbM_fam"/>
    <property type="match status" value="1"/>
</dbReference>
<feature type="domain" description="Methyltransferase FkbM" evidence="1">
    <location>
        <begin position="89"/>
        <end position="225"/>
    </location>
</feature>
<dbReference type="SUPFAM" id="SSF53335">
    <property type="entry name" value="S-adenosyl-L-methionine-dependent methyltransferases"/>
    <property type="match status" value="1"/>
</dbReference>
<dbReference type="GO" id="GO:0008168">
    <property type="term" value="F:methyltransferase activity"/>
    <property type="evidence" value="ECO:0007669"/>
    <property type="project" value="UniProtKB-KW"/>
</dbReference>
<evidence type="ECO:0000313" key="2">
    <source>
        <dbReference type="EMBL" id="EGV20670.1"/>
    </source>
</evidence>
<accession>F9U697</accession>
<dbReference type="EMBL" id="AFWV01000001">
    <property type="protein sequence ID" value="EGV20670.1"/>
    <property type="molecule type" value="Genomic_DNA"/>
</dbReference>